<feature type="region of interest" description="Disordered" evidence="12">
    <location>
        <begin position="1787"/>
        <end position="1825"/>
    </location>
</feature>
<feature type="region of interest" description="Disordered" evidence="12">
    <location>
        <begin position="1734"/>
        <end position="1770"/>
    </location>
</feature>
<feature type="compositionally biased region" description="Basic and acidic residues" evidence="12">
    <location>
        <begin position="951"/>
        <end position="960"/>
    </location>
</feature>
<dbReference type="EC" id="2.3.2.26" evidence="4"/>
<gene>
    <name evidence="15" type="ORF">PsYK624_117080</name>
</gene>
<dbReference type="GO" id="GO:0006511">
    <property type="term" value="P:ubiquitin-dependent protein catabolic process"/>
    <property type="evidence" value="ECO:0007669"/>
    <property type="project" value="TreeGrafter"/>
</dbReference>
<feature type="domain" description="UBA" evidence="13">
    <location>
        <begin position="1270"/>
        <end position="1310"/>
    </location>
</feature>
<evidence type="ECO:0000313" key="16">
    <source>
        <dbReference type="Proteomes" id="UP000703269"/>
    </source>
</evidence>
<dbReference type="InterPro" id="IPR000569">
    <property type="entry name" value="HECT_dom"/>
</dbReference>
<keyword evidence="5" id="KW-0813">Transport</keyword>
<comment type="catalytic activity">
    <reaction evidence="1">
        <text>S-ubiquitinyl-[E2 ubiquitin-conjugating enzyme]-L-cysteine + [acceptor protein]-L-lysine = [E2 ubiquitin-conjugating enzyme]-L-cysteine + N(6)-ubiquitinyl-[acceptor protein]-L-lysine.</text>
        <dbReference type="EC" id="2.3.2.26"/>
    </reaction>
</comment>
<comment type="subcellular location">
    <subcellularLocation>
        <location evidence="2">Nucleus</location>
    </subcellularLocation>
</comment>
<dbReference type="Pfam" id="PF00632">
    <property type="entry name" value="HECT"/>
    <property type="match status" value="1"/>
</dbReference>
<evidence type="ECO:0000256" key="10">
    <source>
        <dbReference type="ARBA" id="ARBA00034494"/>
    </source>
</evidence>
<feature type="region of interest" description="Disordered" evidence="12">
    <location>
        <begin position="2045"/>
        <end position="2092"/>
    </location>
</feature>
<feature type="domain" description="HECT" evidence="14">
    <location>
        <begin position="3307"/>
        <end position="3642"/>
    </location>
</feature>
<protein>
    <recommendedName>
        <fullName evidence="4">HECT-type E3 ubiquitin transferase</fullName>
        <ecNumber evidence="4">2.3.2.26</ecNumber>
    </recommendedName>
</protein>
<dbReference type="PANTHER" id="PTHR11254:SF67">
    <property type="entry name" value="E3 UBIQUITIN-PROTEIN LIGASE HUWE1"/>
    <property type="match status" value="1"/>
</dbReference>
<evidence type="ECO:0000256" key="3">
    <source>
        <dbReference type="ARBA" id="ARBA00004906"/>
    </source>
</evidence>
<feature type="compositionally biased region" description="Low complexity" evidence="12">
    <location>
        <begin position="2543"/>
        <end position="2560"/>
    </location>
</feature>
<feature type="active site" description="Glycyl thioester intermediate" evidence="11">
    <location>
        <position position="3609"/>
    </location>
</feature>
<dbReference type="GO" id="GO:0061630">
    <property type="term" value="F:ubiquitin protein ligase activity"/>
    <property type="evidence" value="ECO:0007669"/>
    <property type="project" value="UniProtKB-EC"/>
</dbReference>
<feature type="compositionally biased region" description="Basic and acidic residues" evidence="12">
    <location>
        <begin position="2944"/>
        <end position="2959"/>
    </location>
</feature>
<feature type="compositionally biased region" description="Low complexity" evidence="12">
    <location>
        <begin position="2976"/>
        <end position="2999"/>
    </location>
</feature>
<sequence>MKILHKSRRPVPLIPVVAELVDKLVDTPHEQLPDVLAQIDHWRWPRSDLNAWVKVLNKLDSIMEDIIRDYEIEKIQMKPFSPFDKRLLCEILRFERLLLENSTNRKTYNSYDRLNSFMTTSDLDVLIYSLNLLLRPAQQYSAQPAVSHALSLNTNRLTSLSKRWPSLHDFDINLVALAGEQGRAQVDALPNEAREVAFTFYRKDGPQPKKEEKKEEEQDPFEAPPPPQTPRKGAPSSTTPSANGPAIVHIDSQTLETKPTMQIWAEAIETYSVPEDERFELLCRIRSARALTRAHTEDREKLVIVRLLAIGLFCHTHPEQTTFNSLFLYEPDLVHHIAELLQLDRGIDIQVQTASVYALDAVGRYRSKVQDVLTAVNAGVNHGILMALLRKTITELANEESNIPQAFVEALLSFVTYIAAHAAGGNMVVSAGLIPLLVQVIENRLPSRLYALSKTMQLLDNILYGYTNAFQLFCNARGIDVLVGRIEYEVDAGLEEHGDHKASAEIPILYGKISVGRATVLKHIMRSMHRMMQSSGTSEGLRGLLDSSLVQSVKKVMGNRTVFGANVLAIAINIMATFVHNEPTCLPVIQEAGLPEAFYTVVESGLEPIIEVVQSIPNAMGALCLNQVGQDQLSSRPGIIPGFFSIFTSEKHQRMLQEKENAVIIGTAVEELVRHHPTLKNQVFEAIKQTMAKIEELGNAYQVPDENKHWYVLQPTKTSGAGVGTSDIDIDMDASTQAGSSGVAASAEPEATPHLFEDSSFKSHDNVIVSFIDVLGKFLEGYFQHVPHCRDFLSSTDGLDRLARLTALPCIPYDFANSVASDSLVQVVRTMVEASTTESLAFIVKIVNESLLATASLRDDSAGDSKYIKLANVEDDQQAAGANVAFRHLVTLHVRIMLLSDIFATVGYSQGRALTTLLQSITGAGTGDILLGLGSLHRSSIWENVMLKEKMTTRPEEKQPSPEIAVAETPMSVSSEATTPGPSTTANGSQLDSSAAATPKPEQAAKKDPKETNMKALKHLANQLPNSLAPFFQAVVRLFQTRRNPDPTQRQRILDSADIVADVAVKHLSPRQTEDKRNLFTYYTMMLGLVSILLIDERTNSKVAHTVLLQAFLRKGGVDSIVALCREFIATIEDLTPIAPEERTDVQSQTLIHAHGGLKVALHLIHPLVSFKPIVDSPQSGFLLTTDKKDTEPGWFDPRNLVVQLRVATLPLLKDIWQSSWLTSVPLGVSKSVIQVVLELLNTDQEEIKEVEPAAPSMVPTIPIATRTIGPDENRIRQLTDMGFPRSAAERALIRARNNVSHATELLLAQPFPLPPDPEPEAAAPAPAAEPAAVAEEPAEQPAVEGAEAAAPSTSASAESAPVDPAAVEPAVAEPPAAEPSAGPSASEPTAPESSSVAEPEASTPSSQPLPPQKSHEEWLKELNELREPLKEGLGSRILGLVDEHPALVFDVQKVFVGASAPYRDQAVALLVEDVKKFSGAALDHHEQPLSVRFRILALVLNDPSSPLAAMPEAEATSLMDTLIGLLLSTPINVHNGHVTIPKWLASHLLVTEALLMMGEEPRSVGLPTKEDEPLPEIDAVETGPKFTERRPVILDFCLRLLHVPQLPRDELLSSLRLFMLLTRDHVLALEFAKRDGISALFALLRDSPTSASAPGTHPYIASILRHIVEDPATLKQIMQQEIKAFLSHPRHRLLEVGSFVRSCGAMALRDSQAFVQAAAEVCQLSSPYGPLKNLSLKEPHKPSSDVPSGADGSGEMQVDTPVPQRSPSDSLDSLVHFLITELMKSVKPPEHKSGSESAPLSGPSSAGQPEQSSEPAVAETKDSSLTPSIDHTYSCFVMQCLTELLFSYDSCKVAFLSYTPKKRTHTPAKEKHRTHALQFLINDLLSFGTINPSPPPEAKQQIMLCNWAMSVIVALCVDTTPTDLKDVPPERASVRKFVLDAINRAIKDLPGSETGEARYSRLLALADLCYRLLTVRFNTGARKVNDDAPTHIAKVMLEKNFVATLTNALAEVDPNFPDIRGVVTGILRPLEYLTKIAIKMSRASDKQKDSPLDKEESVGSEISEEDEDEDMDDAEREEAPDLYRNSSLGMYAGEMEDVHYGHDDEMDEDAEDEDEDAEMYDDEETGSEDTSATDEEDEEALENELEDETGDSEGGWNEEEEEEDLVENEAVHEEGDEDSEDEDEVGDEAEVMWQDGAVDEEGAEDMEGDDGEEGMPMMGGQDEEEADMISEAGDFADDLDVFVPEEEVVQPDMFGAPPSFANLFQPIPAELGARDADHMFWHGMVRSGRRRTDDDGLDIFGRPRATATGIPEGTTHPLLLDPNSAAPASQSRSSRRTHRGAIAGFPQDLLTSIEHAIGEGAMQFFQHIIQGRGGAGETIRIDVPANQLIPQLGRHGRGAGISAHIRLERAPRSDGRGDARGFEPLLTRDRWAEEVKSLHGRFEQSRVTKITGHVILALLPEAIEAHKKAKLEEEKETARRREAQQKAEEEAARKREEEEKARQEEERARAEKERLEAEARAAEAQAADASTDADAEMADVTAQEQPPAAEEQPEAGSSAAPERVTVMIHGNEVDITDTGIDPTFLEALPDEMREEVLNQHIRDQRAARVERPVDSQISPEFLDALPPELRAEIIQQENLERARRQAQAAAAATTTAAAQPAVPAVPALPAEMDPADFLASLDPALRQTVLMDSDDMFIQALPPHMLAEVGLFRDAHSAARSRALPAAQLAARAGGRQPPATPGKPSTSRDAIQLLDKHAIAVLIRLLFFPQVLRKNLLSKVLVNLSENGKTRTDIFNLLLGILQDGTGDLSSIDRSFAQMSFRNTKSSTQITPRTPGKVSLPQPEVVPELVAQRCLDALTFITSTNEASSLFFLTEQELPAGLRRSGSKKGKGKEKQTPQAYYPVVLLLGQLDRQTLLRTPTLMESVAGLLSLVTRPLASLKDAQKEKDKDKDKEAKPEASASTAPPSEAPPADPSSTAVQSPQTDAAPPTAPEAPVAQGPPSSAEKVLLSHPPNVPHQVLRHVVNILTAGECSARAFSHTLALIQHLSFVPGARDVIAQELCTRAQEFGQRLFSSLDELATALQESRSEDVALTVASKFSPASSDQAKLLRLLKTIDYMYSPKSMTPLADAANEDVEKVQSIYEGFRFTALWRRLGDCLSIIEEQPELEHIATVLLPLIESLMVVCKYVGPKASNSSTTRAIRASASPRTPTTARESMEDLFVTFTDAHRKVLNLMVRSNPSLMSGSFSLLVNNPRVLDFDNKRNYFNQSLHRRPHQREHHGTLQLNVRRQRVFEDSFQYLQRKSGEQIKYGKLSVRFYDEEGVDAGGVTREWFQILARQMFDPNYCLFQPCAADKLTYQPNKASSINPEHLSFFKFVGRIIGKAIYDGRLLDAYFARSLYRQILGKPVDYRDVEWVDPEYYKSLCWILENDPTPLDLTFSVEADEFGVTKLIELKEGGAQIPVTNENKREFVQLSASYRLYSSIKEQIEALLTGFYEIIPKDLIQIFDEKELELLISGTPDIDVDEWRAATEYNGYSSSDPVIVWWWRALKSFNREERAKVLSFATGTSRVPLGGFVELQGVQGTQRFSIHKAYGEVDRLPQAHTCFNQIDLPQYSSYEMLRQQLLLAIHEGGEGFGFA</sequence>
<dbReference type="InterPro" id="IPR050409">
    <property type="entry name" value="E3_ubiq-protein_ligase"/>
</dbReference>
<dbReference type="Gene3D" id="3.30.2410.10">
    <property type="entry name" value="Hect, E3 ligase catalytic domain"/>
    <property type="match status" value="1"/>
</dbReference>
<dbReference type="SMART" id="SM00165">
    <property type="entry name" value="UBA"/>
    <property type="match status" value="1"/>
</dbReference>
<dbReference type="FunFam" id="3.30.2160.10:FF:000001">
    <property type="entry name" value="E3 ubiquitin-protein ligase NEDD4-like"/>
    <property type="match status" value="1"/>
</dbReference>
<comment type="similarity">
    <text evidence="10">Belongs to the UPL family. TOM1/PTR1 subfamily.</text>
</comment>
<dbReference type="Gene3D" id="1.25.10.10">
    <property type="entry name" value="Leucine-rich Repeat Variant"/>
    <property type="match status" value="1"/>
</dbReference>
<dbReference type="InterPro" id="IPR035983">
    <property type="entry name" value="Hect_E3_ubiquitin_ligase"/>
</dbReference>
<feature type="region of interest" description="Disordered" evidence="12">
    <location>
        <begin position="2106"/>
        <end position="2221"/>
    </location>
</feature>
<feature type="compositionally biased region" description="Basic and acidic residues" evidence="12">
    <location>
        <begin position="2471"/>
        <end position="2522"/>
    </location>
</feature>
<dbReference type="SUPFAM" id="SSF48371">
    <property type="entry name" value="ARM repeat"/>
    <property type="match status" value="1"/>
</dbReference>
<dbReference type="Gene3D" id="3.90.1750.10">
    <property type="entry name" value="Hect, E3 ligase catalytic domains"/>
    <property type="match status" value="1"/>
</dbReference>
<feature type="compositionally biased region" description="Low complexity" evidence="12">
    <location>
        <begin position="1321"/>
        <end position="1407"/>
    </location>
</feature>
<dbReference type="CDD" id="cd00078">
    <property type="entry name" value="HECTc"/>
    <property type="match status" value="1"/>
</dbReference>
<evidence type="ECO:0000256" key="8">
    <source>
        <dbReference type="ARBA" id="ARBA00022816"/>
    </source>
</evidence>
<dbReference type="FunFam" id="3.30.2410.10:FF:000004">
    <property type="entry name" value="E3 ubiquitin-protein ligase HUWE1, variant"/>
    <property type="match status" value="1"/>
</dbReference>
<evidence type="ECO:0000256" key="12">
    <source>
        <dbReference type="SAM" id="MobiDB-lite"/>
    </source>
</evidence>
<keyword evidence="7 11" id="KW-0833">Ubl conjugation pathway</keyword>
<feature type="region of interest" description="Disordered" evidence="12">
    <location>
        <begin position="2471"/>
        <end position="2560"/>
    </location>
</feature>
<evidence type="ECO:0000256" key="5">
    <source>
        <dbReference type="ARBA" id="ARBA00022448"/>
    </source>
</evidence>
<feature type="region of interest" description="Disordered" evidence="12">
    <location>
        <begin position="951"/>
        <end position="1010"/>
    </location>
</feature>
<feature type="compositionally biased region" description="Acidic residues" evidence="12">
    <location>
        <begin position="2198"/>
        <end position="2214"/>
    </location>
</feature>
<dbReference type="GO" id="GO:0005737">
    <property type="term" value="C:cytoplasm"/>
    <property type="evidence" value="ECO:0007669"/>
    <property type="project" value="TreeGrafter"/>
</dbReference>
<dbReference type="Pfam" id="PF06025">
    <property type="entry name" value="DUF913"/>
    <property type="match status" value="1"/>
</dbReference>
<keyword evidence="8" id="KW-0509">mRNA transport</keyword>
<proteinExistence type="inferred from homology"/>
<dbReference type="GO" id="GO:0005634">
    <property type="term" value="C:nucleus"/>
    <property type="evidence" value="ECO:0007669"/>
    <property type="project" value="UniProtKB-SubCell"/>
</dbReference>
<evidence type="ECO:0000256" key="4">
    <source>
        <dbReference type="ARBA" id="ARBA00012485"/>
    </source>
</evidence>
<dbReference type="OrthoDB" id="8068875at2759"/>
<evidence type="ECO:0000256" key="7">
    <source>
        <dbReference type="ARBA" id="ARBA00022786"/>
    </source>
</evidence>
<evidence type="ECO:0000256" key="1">
    <source>
        <dbReference type="ARBA" id="ARBA00000885"/>
    </source>
</evidence>
<dbReference type="InterPro" id="IPR016024">
    <property type="entry name" value="ARM-type_fold"/>
</dbReference>
<feature type="region of interest" description="Disordered" evidence="12">
    <location>
        <begin position="1310"/>
        <end position="1416"/>
    </location>
</feature>
<dbReference type="EMBL" id="BPQB01000049">
    <property type="protein sequence ID" value="GJE95523.1"/>
    <property type="molecule type" value="Genomic_DNA"/>
</dbReference>
<comment type="pathway">
    <text evidence="3">Protein modification; protein ubiquitination.</text>
</comment>
<dbReference type="Proteomes" id="UP000703269">
    <property type="component" value="Unassembled WGS sequence"/>
</dbReference>
<dbReference type="InterPro" id="IPR010314">
    <property type="entry name" value="E3_Ub_ligase_DUF913"/>
</dbReference>
<dbReference type="Pfam" id="PF22562">
    <property type="entry name" value="UBA_7"/>
    <property type="match status" value="1"/>
</dbReference>
<feature type="compositionally biased region" description="Acidic residues" evidence="12">
    <location>
        <begin position="2175"/>
        <end position="2191"/>
    </location>
</feature>
<dbReference type="CDD" id="cd14270">
    <property type="entry name" value="UBA"/>
    <property type="match status" value="1"/>
</dbReference>
<comment type="caution">
    <text evidence="15">The sequence shown here is derived from an EMBL/GenBank/DDBJ whole genome shotgun (WGS) entry which is preliminary data.</text>
</comment>
<dbReference type="PANTHER" id="PTHR11254">
    <property type="entry name" value="HECT DOMAIN UBIQUITIN-PROTEIN LIGASE"/>
    <property type="match status" value="1"/>
</dbReference>
<evidence type="ECO:0000256" key="6">
    <source>
        <dbReference type="ARBA" id="ARBA00022679"/>
    </source>
</evidence>
<evidence type="ECO:0000256" key="9">
    <source>
        <dbReference type="ARBA" id="ARBA00023242"/>
    </source>
</evidence>
<evidence type="ECO:0000313" key="15">
    <source>
        <dbReference type="EMBL" id="GJE95523.1"/>
    </source>
</evidence>
<evidence type="ECO:0000256" key="2">
    <source>
        <dbReference type="ARBA" id="ARBA00004123"/>
    </source>
</evidence>
<feature type="compositionally biased region" description="Polar residues" evidence="12">
    <location>
        <begin position="1796"/>
        <end position="1815"/>
    </location>
</feature>
<organism evidence="15 16">
    <name type="scientific">Phanerochaete sordida</name>
    <dbReference type="NCBI Taxonomy" id="48140"/>
    <lineage>
        <taxon>Eukaryota</taxon>
        <taxon>Fungi</taxon>
        <taxon>Dikarya</taxon>
        <taxon>Basidiomycota</taxon>
        <taxon>Agaricomycotina</taxon>
        <taxon>Agaricomycetes</taxon>
        <taxon>Polyporales</taxon>
        <taxon>Phanerochaetaceae</taxon>
        <taxon>Phanerochaete</taxon>
    </lineage>
</organism>
<feature type="region of interest" description="Disordered" evidence="12">
    <location>
        <begin position="200"/>
        <end position="246"/>
    </location>
</feature>
<dbReference type="SUPFAM" id="SSF56204">
    <property type="entry name" value="Hect, E3 ligase catalytic domain"/>
    <property type="match status" value="1"/>
</dbReference>
<dbReference type="Gene3D" id="1.10.8.10">
    <property type="entry name" value="DNA helicase RuvA subunit, C-terminal domain"/>
    <property type="match status" value="1"/>
</dbReference>
<dbReference type="Pfam" id="PF06012">
    <property type="entry name" value="DUF908"/>
    <property type="match status" value="1"/>
</dbReference>
<feature type="compositionally biased region" description="Acidic residues" evidence="12">
    <location>
        <begin position="2106"/>
        <end position="2168"/>
    </location>
</feature>
<feature type="region of interest" description="Disordered" evidence="12">
    <location>
        <begin position="2304"/>
        <end position="2339"/>
    </location>
</feature>
<keyword evidence="9" id="KW-0539">Nucleus</keyword>
<evidence type="ECO:0000259" key="13">
    <source>
        <dbReference type="PROSITE" id="PS50030"/>
    </source>
</evidence>
<feature type="compositionally biased region" description="Basic and acidic residues" evidence="12">
    <location>
        <begin position="2045"/>
        <end position="2058"/>
    </location>
</feature>
<feature type="region of interest" description="Disordered" evidence="12">
    <location>
        <begin position="2943"/>
        <end position="3012"/>
    </location>
</feature>
<keyword evidence="6" id="KW-0808">Transferase</keyword>
<dbReference type="SUPFAM" id="SSF46934">
    <property type="entry name" value="UBA-like"/>
    <property type="match status" value="1"/>
</dbReference>
<keyword evidence="16" id="KW-1185">Reference proteome</keyword>
<dbReference type="GO" id="GO:0000209">
    <property type="term" value="P:protein polyubiquitination"/>
    <property type="evidence" value="ECO:0007669"/>
    <property type="project" value="TreeGrafter"/>
</dbReference>
<accession>A0A9P3GGE2</accession>
<dbReference type="PROSITE" id="PS50030">
    <property type="entry name" value="UBA"/>
    <property type="match status" value="1"/>
</dbReference>
<dbReference type="InterPro" id="IPR009060">
    <property type="entry name" value="UBA-like_sf"/>
</dbReference>
<dbReference type="SMART" id="SM00119">
    <property type="entry name" value="HECTc"/>
    <property type="match status" value="1"/>
</dbReference>
<reference evidence="15 16" key="1">
    <citation type="submission" date="2021-08" db="EMBL/GenBank/DDBJ databases">
        <title>Draft Genome Sequence of Phanerochaete sordida strain YK-624.</title>
        <authorList>
            <person name="Mori T."/>
            <person name="Dohra H."/>
            <person name="Suzuki T."/>
            <person name="Kawagishi H."/>
            <person name="Hirai H."/>
        </authorList>
    </citation>
    <scope>NUCLEOTIDE SEQUENCE [LARGE SCALE GENOMIC DNA]</scope>
    <source>
        <strain evidence="15 16">YK-624</strain>
    </source>
</reference>
<dbReference type="Pfam" id="PF14377">
    <property type="entry name" value="UBM"/>
    <property type="match status" value="3"/>
</dbReference>
<dbReference type="InterPro" id="IPR011989">
    <property type="entry name" value="ARM-like"/>
</dbReference>
<feature type="compositionally biased region" description="Basic and acidic residues" evidence="12">
    <location>
        <begin position="201"/>
        <end position="216"/>
    </location>
</feature>
<evidence type="ECO:0000259" key="14">
    <source>
        <dbReference type="PROSITE" id="PS50237"/>
    </source>
</evidence>
<dbReference type="InterPro" id="IPR010309">
    <property type="entry name" value="E3_Ub_ligase_DUF908"/>
</dbReference>
<feature type="compositionally biased region" description="Acidic residues" evidence="12">
    <location>
        <begin position="2063"/>
        <end position="2081"/>
    </location>
</feature>
<dbReference type="InterPro" id="IPR015940">
    <property type="entry name" value="UBA"/>
</dbReference>
<dbReference type="InterPro" id="IPR025527">
    <property type="entry name" value="HUWE1/Rev1_UBM"/>
</dbReference>
<feature type="compositionally biased region" description="Polar residues" evidence="12">
    <location>
        <begin position="971"/>
        <end position="996"/>
    </location>
</feature>
<dbReference type="FunFam" id="3.90.1750.10:FF:000003">
    <property type="entry name" value="E3 ubiquitin-protein ligase UPL1"/>
    <property type="match status" value="1"/>
</dbReference>
<dbReference type="Gene3D" id="3.30.2160.10">
    <property type="entry name" value="Hect, E3 ligase catalytic domain"/>
    <property type="match status" value="1"/>
</dbReference>
<name>A0A9P3GGE2_9APHY</name>
<evidence type="ECO:0000256" key="11">
    <source>
        <dbReference type="PROSITE-ProRule" id="PRU00104"/>
    </source>
</evidence>
<dbReference type="GO" id="GO:0051028">
    <property type="term" value="P:mRNA transport"/>
    <property type="evidence" value="ECO:0007669"/>
    <property type="project" value="UniProtKB-KW"/>
</dbReference>
<dbReference type="PROSITE" id="PS50237">
    <property type="entry name" value="HECT"/>
    <property type="match status" value="1"/>
</dbReference>